<dbReference type="EMBL" id="BLXT01005737">
    <property type="protein sequence ID" value="GFO25260.1"/>
    <property type="molecule type" value="Genomic_DNA"/>
</dbReference>
<dbReference type="Proteomes" id="UP000735302">
    <property type="component" value="Unassembled WGS sequence"/>
</dbReference>
<keyword evidence="3" id="KW-1185">Reference proteome</keyword>
<evidence type="ECO:0000313" key="2">
    <source>
        <dbReference type="EMBL" id="GFO25260.1"/>
    </source>
</evidence>
<feature type="compositionally biased region" description="Low complexity" evidence="1">
    <location>
        <begin position="225"/>
        <end position="235"/>
    </location>
</feature>
<sequence>MIANGCSRQVCEVGAYEEVVSTSTYSDVHRQEGIPLTRSPIQSCYRVTDSSHDRSRGLAVLQALTQETESASCVTVGRMFPRLRLNGVVFKSRCGMGLKYGLHNENTRFKWSQKSCHKATRQQSVLLSVPHLRRVAISVSSNSEKPKHILLSSKLSSSSQASDVSHYCLTNEKRFQCENNLAREQRKVIGLLETPQIISRSTFCDDTIEESYSEELESDDWETNSFSSDDSSFCSEESDSEGDTSHEVLGDEVSQNFVFGHLIGMHPSRGQCCEEIPSKTDNS</sequence>
<gene>
    <name evidence="2" type="ORF">PoB_005176500</name>
</gene>
<evidence type="ECO:0000256" key="1">
    <source>
        <dbReference type="SAM" id="MobiDB-lite"/>
    </source>
</evidence>
<protein>
    <submittedName>
        <fullName evidence="2">Uncharacterized protein</fullName>
    </submittedName>
</protein>
<reference evidence="2 3" key="1">
    <citation type="journal article" date="2021" name="Elife">
        <title>Chloroplast acquisition without the gene transfer in kleptoplastic sea slugs, Plakobranchus ocellatus.</title>
        <authorList>
            <person name="Maeda T."/>
            <person name="Takahashi S."/>
            <person name="Yoshida T."/>
            <person name="Shimamura S."/>
            <person name="Takaki Y."/>
            <person name="Nagai Y."/>
            <person name="Toyoda A."/>
            <person name="Suzuki Y."/>
            <person name="Arimoto A."/>
            <person name="Ishii H."/>
            <person name="Satoh N."/>
            <person name="Nishiyama T."/>
            <person name="Hasebe M."/>
            <person name="Maruyama T."/>
            <person name="Minagawa J."/>
            <person name="Obokata J."/>
            <person name="Shigenobu S."/>
        </authorList>
    </citation>
    <scope>NUCLEOTIDE SEQUENCE [LARGE SCALE GENOMIC DNA]</scope>
</reference>
<evidence type="ECO:0000313" key="3">
    <source>
        <dbReference type="Proteomes" id="UP000735302"/>
    </source>
</evidence>
<accession>A0AAV4C1J2</accession>
<organism evidence="2 3">
    <name type="scientific">Plakobranchus ocellatus</name>
    <dbReference type="NCBI Taxonomy" id="259542"/>
    <lineage>
        <taxon>Eukaryota</taxon>
        <taxon>Metazoa</taxon>
        <taxon>Spiralia</taxon>
        <taxon>Lophotrochozoa</taxon>
        <taxon>Mollusca</taxon>
        <taxon>Gastropoda</taxon>
        <taxon>Heterobranchia</taxon>
        <taxon>Euthyneura</taxon>
        <taxon>Panpulmonata</taxon>
        <taxon>Sacoglossa</taxon>
        <taxon>Placobranchoidea</taxon>
        <taxon>Plakobranchidae</taxon>
        <taxon>Plakobranchus</taxon>
    </lineage>
</organism>
<comment type="caution">
    <text evidence="2">The sequence shown here is derived from an EMBL/GenBank/DDBJ whole genome shotgun (WGS) entry which is preliminary data.</text>
</comment>
<name>A0AAV4C1J2_9GAST</name>
<proteinExistence type="predicted"/>
<dbReference type="AlphaFoldDB" id="A0AAV4C1J2"/>
<feature type="region of interest" description="Disordered" evidence="1">
    <location>
        <begin position="214"/>
        <end position="250"/>
    </location>
</feature>